<dbReference type="FunFam" id="3.40.50.720:FF:000009">
    <property type="entry name" value="Fatty oxidation complex, alpha subunit"/>
    <property type="match status" value="1"/>
</dbReference>
<dbReference type="KEGG" id="pkc:PKB_0049"/>
<dbReference type="Pfam" id="PF02737">
    <property type="entry name" value="3HCDH_N"/>
    <property type="match status" value="1"/>
</dbReference>
<keyword evidence="7" id="KW-0520">NAD</keyword>
<dbReference type="RefSeq" id="WP_043248038.1">
    <property type="nucleotide sequence ID" value="NZ_HG322950.1"/>
</dbReference>
<dbReference type="InterPro" id="IPR029045">
    <property type="entry name" value="ClpP/crotonase-like_dom_sf"/>
</dbReference>
<dbReference type="SUPFAM" id="SSF51735">
    <property type="entry name" value="NAD(P)-binding Rossmann-fold domains"/>
    <property type="match status" value="1"/>
</dbReference>
<dbReference type="UniPathway" id="UPA00659"/>
<dbReference type="OrthoDB" id="5389341at2"/>
<dbReference type="AlphaFoldDB" id="A0A024HA94"/>
<dbReference type="EC" id="4.2.1.17" evidence="17"/>
<dbReference type="InterPro" id="IPR018376">
    <property type="entry name" value="Enoyl-CoA_hyd/isom_CS"/>
</dbReference>
<protein>
    <submittedName>
        <fullName evidence="17">Peroxisomal bifunctional enzyme</fullName>
        <ecNumber evidence="17">4.2.1.17</ecNumber>
    </submittedName>
</protein>
<dbReference type="PANTHER" id="PTHR23309">
    <property type="entry name" value="3-HYDROXYACYL-COA DEHYROGENASE"/>
    <property type="match status" value="1"/>
</dbReference>
<dbReference type="PATRIC" id="fig|1301098.3.peg.51"/>
<comment type="similarity">
    <text evidence="3">In the N-terminal section; belongs to the enoyl-CoA hydratase/isomerase family.</text>
</comment>
<dbReference type="SUPFAM" id="SSF48179">
    <property type="entry name" value="6-phosphogluconate dehydrogenase C-terminal domain-like"/>
    <property type="match status" value="2"/>
</dbReference>
<dbReference type="PROSITE" id="PS00166">
    <property type="entry name" value="ENOYL_COA_HYDRATASE"/>
    <property type="match status" value="1"/>
</dbReference>
<dbReference type="GO" id="GO:0016853">
    <property type="term" value="F:isomerase activity"/>
    <property type="evidence" value="ECO:0007669"/>
    <property type="project" value="UniProtKB-KW"/>
</dbReference>
<comment type="subcellular location">
    <subcellularLocation>
        <location evidence="1">Peroxisome</location>
    </subcellularLocation>
</comment>
<dbReference type="Gene3D" id="1.10.1040.50">
    <property type="match status" value="1"/>
</dbReference>
<dbReference type="HOGENOM" id="CLU_009834_16_3_6"/>
<evidence type="ECO:0000256" key="6">
    <source>
        <dbReference type="ARBA" id="ARBA00023002"/>
    </source>
</evidence>
<reference evidence="17 18" key="2">
    <citation type="submission" date="2014-05" db="EMBL/GenBank/DDBJ databases">
        <title>Genome sequence of the 3-chlorobenzoate degrading bacterium Pseudomonas knackmussii B13 shows multiple evidence for horizontal gene transfer.</title>
        <authorList>
            <person name="Miyazaki R."/>
            <person name="Bertelli C."/>
            <person name="Falquet L."/>
            <person name="Robinson-Rechavi M."/>
            <person name="Gharib W."/>
            <person name="Roy S."/>
            <person name="Van der Meer J.R."/>
        </authorList>
    </citation>
    <scope>NUCLEOTIDE SEQUENCE [LARGE SCALE GENOMIC DNA]</scope>
    <source>
        <strain evidence="17 18">B13</strain>
    </source>
</reference>
<dbReference type="InterPro" id="IPR006176">
    <property type="entry name" value="3-OHacyl-CoA_DH_NAD-bd"/>
</dbReference>
<accession>A0A024HA94</accession>
<name>A0A024HA94_PSEKB</name>
<keyword evidence="8" id="KW-0443">Lipid metabolism</keyword>
<proteinExistence type="inferred from homology"/>
<evidence type="ECO:0000256" key="11">
    <source>
        <dbReference type="ARBA" id="ARBA00023239"/>
    </source>
</evidence>
<reference evidence="17 18" key="1">
    <citation type="submission" date="2013-03" db="EMBL/GenBank/DDBJ databases">
        <authorList>
            <person name="Linke B."/>
        </authorList>
    </citation>
    <scope>NUCLEOTIDE SEQUENCE [LARGE SCALE GENOMIC DNA]</scope>
    <source>
        <strain evidence="17 18">B13</strain>
    </source>
</reference>
<keyword evidence="4" id="KW-0276">Fatty acid metabolism</keyword>
<dbReference type="InterPro" id="IPR001753">
    <property type="entry name" value="Enoyl-CoA_hydra/iso"/>
</dbReference>
<dbReference type="Gene3D" id="3.90.226.10">
    <property type="entry name" value="2-enoyl-CoA Hydratase, Chain A, domain 1"/>
    <property type="match status" value="1"/>
</dbReference>
<gene>
    <name evidence="17" type="primary">ehhadh1</name>
    <name evidence="17" type="ORF">PKB_0049</name>
</gene>
<evidence type="ECO:0000256" key="4">
    <source>
        <dbReference type="ARBA" id="ARBA00022832"/>
    </source>
</evidence>
<evidence type="ECO:0000256" key="2">
    <source>
        <dbReference type="ARBA" id="ARBA00005005"/>
    </source>
</evidence>
<dbReference type="GO" id="GO:0003857">
    <property type="term" value="F:(3S)-3-hydroxyacyl-CoA dehydrogenase (NAD+) activity"/>
    <property type="evidence" value="ECO:0007669"/>
    <property type="project" value="UniProtKB-EC"/>
</dbReference>
<comment type="pathway">
    <text evidence="2">Lipid metabolism; fatty acid beta-oxidation.</text>
</comment>
<dbReference type="EMBL" id="HG322950">
    <property type="protein sequence ID" value="CDF81428.1"/>
    <property type="molecule type" value="Genomic_DNA"/>
</dbReference>
<feature type="domain" description="3-hydroxyacyl-CoA dehydrogenase NAD binding" evidence="16">
    <location>
        <begin position="294"/>
        <end position="470"/>
    </location>
</feature>
<dbReference type="GO" id="GO:0004300">
    <property type="term" value="F:enoyl-CoA hydratase activity"/>
    <property type="evidence" value="ECO:0007669"/>
    <property type="project" value="UniProtKB-EC"/>
</dbReference>
<evidence type="ECO:0000259" key="16">
    <source>
        <dbReference type="Pfam" id="PF02737"/>
    </source>
</evidence>
<evidence type="ECO:0000256" key="12">
    <source>
        <dbReference type="ARBA" id="ARBA00023268"/>
    </source>
</evidence>
<evidence type="ECO:0000256" key="13">
    <source>
        <dbReference type="ARBA" id="ARBA00049556"/>
    </source>
</evidence>
<evidence type="ECO:0000256" key="1">
    <source>
        <dbReference type="ARBA" id="ARBA00004275"/>
    </source>
</evidence>
<keyword evidence="6" id="KW-0560">Oxidoreductase</keyword>
<keyword evidence="5" id="KW-0442">Lipid degradation</keyword>
<dbReference type="eggNOG" id="COG1250">
    <property type="taxonomic scope" value="Bacteria"/>
</dbReference>
<evidence type="ECO:0000259" key="15">
    <source>
        <dbReference type="Pfam" id="PF00725"/>
    </source>
</evidence>
<feature type="domain" description="3-hydroxyacyl-CoA dehydrogenase C-terminal" evidence="15">
    <location>
        <begin position="603"/>
        <end position="688"/>
    </location>
</feature>
<feature type="domain" description="3-hydroxyacyl-CoA dehydrogenase C-terminal" evidence="15">
    <location>
        <begin position="474"/>
        <end position="567"/>
    </location>
</feature>
<dbReference type="Gene3D" id="3.40.50.720">
    <property type="entry name" value="NAD(P)-binding Rossmann-like Domain"/>
    <property type="match status" value="1"/>
</dbReference>
<dbReference type="FunFam" id="1.10.1040.50:FF:000006">
    <property type="entry name" value="Peroxisomal bifunctional enzyme"/>
    <property type="match status" value="1"/>
</dbReference>
<dbReference type="GO" id="GO:0006635">
    <property type="term" value="P:fatty acid beta-oxidation"/>
    <property type="evidence" value="ECO:0007669"/>
    <property type="project" value="UniProtKB-UniPathway"/>
</dbReference>
<organism evidence="17 18">
    <name type="scientific">Pseudomonas knackmussii (strain DSM 6978 / CCUG 54928 / LMG 23759 / B13)</name>
    <dbReference type="NCBI Taxonomy" id="1301098"/>
    <lineage>
        <taxon>Bacteria</taxon>
        <taxon>Pseudomonadati</taxon>
        <taxon>Pseudomonadota</taxon>
        <taxon>Gammaproteobacteria</taxon>
        <taxon>Pseudomonadales</taxon>
        <taxon>Pseudomonadaceae</taxon>
        <taxon>Pseudomonas</taxon>
    </lineage>
</organism>
<dbReference type="PANTHER" id="PTHR23309:SF51">
    <property type="entry name" value="3-HYDROXYACYL-COA DEHYDROGENASE-RELATED"/>
    <property type="match status" value="1"/>
</dbReference>
<keyword evidence="9" id="KW-0576">Peroxisome</keyword>
<evidence type="ECO:0000256" key="3">
    <source>
        <dbReference type="ARBA" id="ARBA00008750"/>
    </source>
</evidence>
<comment type="catalytic activity">
    <reaction evidence="13">
        <text>a (3S)-3-hydroxyacyl-CoA + NAD(+) = a 3-oxoacyl-CoA + NADH + H(+)</text>
        <dbReference type="Rhea" id="RHEA:22432"/>
        <dbReference type="ChEBI" id="CHEBI:15378"/>
        <dbReference type="ChEBI" id="CHEBI:57318"/>
        <dbReference type="ChEBI" id="CHEBI:57540"/>
        <dbReference type="ChEBI" id="CHEBI:57945"/>
        <dbReference type="ChEBI" id="CHEBI:90726"/>
        <dbReference type="EC" id="1.1.1.35"/>
    </reaction>
</comment>
<dbReference type="Pfam" id="PF00725">
    <property type="entry name" value="3HCDH"/>
    <property type="match status" value="2"/>
</dbReference>
<dbReference type="InterPro" id="IPR008927">
    <property type="entry name" value="6-PGluconate_DH-like_C_sf"/>
</dbReference>
<dbReference type="InterPro" id="IPR036291">
    <property type="entry name" value="NAD(P)-bd_dom_sf"/>
</dbReference>
<evidence type="ECO:0000256" key="7">
    <source>
        <dbReference type="ARBA" id="ARBA00023027"/>
    </source>
</evidence>
<dbReference type="eggNOG" id="COG1024">
    <property type="taxonomic scope" value="Bacteria"/>
</dbReference>
<evidence type="ECO:0000313" key="17">
    <source>
        <dbReference type="EMBL" id="CDF81428.1"/>
    </source>
</evidence>
<keyword evidence="18" id="KW-1185">Reference proteome</keyword>
<dbReference type="GO" id="GO:0070403">
    <property type="term" value="F:NAD+ binding"/>
    <property type="evidence" value="ECO:0007669"/>
    <property type="project" value="InterPro"/>
</dbReference>
<evidence type="ECO:0000256" key="8">
    <source>
        <dbReference type="ARBA" id="ARBA00023098"/>
    </source>
</evidence>
<keyword evidence="12" id="KW-0511">Multifunctional enzyme</keyword>
<evidence type="ECO:0000256" key="5">
    <source>
        <dbReference type="ARBA" id="ARBA00022963"/>
    </source>
</evidence>
<sequence>MSQVVRVERQGDVALIKVDNPPVNALGHAVRDGLLRAFREAEAYAAVRAVVLVCEGRTFMAGADIKEFGKPPQAPSLPEVVEAIEASSKPSVAVIHGTALGGGLEVALACHYRVALVDAQVGLPEVKIGLLPGAGGTQRLPRLVGVEKALEMIVSGNPVKAPQALEYGILDAIVEGDLAEAGLACARRLLDEARGPRRTGERQVQGDAALIAAKRAEVEKRMPGLFSPLRCVEAVEAATQLPLADGLKRERELFQQCLESPQRAALIHAFFAEREAAKIAGLPADTPVREVRSAAVIGGGTMGVGIALCFANVGIPVKLLEIDPSALDGALQRARGTCQASVERGSLSAEAMEKRLGLIQGVLDYEALADVDLVIEAVFESMEVKRQVFERLDAVCKPGAILASNTSSLDLDEIAAFTQRPQDVVGLHFFSPANVMRLLEVVRGKATSAEVLASAMQIGKRLKKIAVAVGVCDGFVGNRMIFQYGRQAEFLLEEGASPAQVDKALRDFGMAMGALAVRDLSGLDISHAIRARQRPNLKPGQTLPTVLDHLYAAGMLGQKTGAGFYLYPEGSRTPQENPALQAMLEASAAARGITRQPVSDEHIVERCLFSLVNEAARILDEGIAQRASDVDLIFLNGYGFPAWRGGPLFHADRLGLDHVLQRIREFHQRFGAWWEPAPLLERLVAEGRRFADL</sequence>
<dbReference type="CDD" id="cd06558">
    <property type="entry name" value="crotonase-like"/>
    <property type="match status" value="1"/>
</dbReference>
<dbReference type="STRING" id="1301098.PKB_0049"/>
<evidence type="ECO:0000256" key="14">
    <source>
        <dbReference type="RuleBase" id="RU003707"/>
    </source>
</evidence>
<evidence type="ECO:0000256" key="9">
    <source>
        <dbReference type="ARBA" id="ARBA00023140"/>
    </source>
</evidence>
<dbReference type="Proteomes" id="UP000025241">
    <property type="component" value="Chromosome I"/>
</dbReference>
<dbReference type="SUPFAM" id="SSF52096">
    <property type="entry name" value="ClpP/crotonase"/>
    <property type="match status" value="1"/>
</dbReference>
<dbReference type="InterPro" id="IPR006108">
    <property type="entry name" value="3HC_DH_C"/>
</dbReference>
<evidence type="ECO:0000313" key="18">
    <source>
        <dbReference type="Proteomes" id="UP000025241"/>
    </source>
</evidence>
<keyword evidence="10" id="KW-0413">Isomerase</keyword>
<keyword evidence="11 17" id="KW-0456">Lyase</keyword>
<comment type="similarity">
    <text evidence="14">Belongs to the enoyl-CoA hydratase/isomerase family.</text>
</comment>
<evidence type="ECO:0000256" key="10">
    <source>
        <dbReference type="ARBA" id="ARBA00023235"/>
    </source>
</evidence>
<dbReference type="Pfam" id="PF00378">
    <property type="entry name" value="ECH_1"/>
    <property type="match status" value="1"/>
</dbReference>